<accession>A0A6P1ZGN7</accession>
<dbReference type="Pfam" id="PF09723">
    <property type="entry name" value="Zn_ribbon_8"/>
    <property type="match status" value="1"/>
</dbReference>
<sequence>MPMHDFMCQSCKHEFEELVVKDEEVKCPKCGSANTQQLMSCCRFSMGGDNGVGKAAQWRAQGGTSPSKCSGCSGGNCSTC</sequence>
<feature type="domain" description="Putative regulatory protein FmdB zinc ribbon" evidence="1">
    <location>
        <begin position="1"/>
        <end position="40"/>
    </location>
</feature>
<dbReference type="RefSeq" id="WP_144305173.1">
    <property type="nucleotide sequence ID" value="NZ_CP039543.1"/>
</dbReference>
<dbReference type="Proteomes" id="UP000434052">
    <property type="component" value="Unassembled WGS sequence"/>
</dbReference>
<dbReference type="InterPro" id="IPR013429">
    <property type="entry name" value="Regulatory_FmdB_Zinc_ribbon"/>
</dbReference>
<evidence type="ECO:0000313" key="5">
    <source>
        <dbReference type="Proteomes" id="UP000503251"/>
    </source>
</evidence>
<reference evidence="2 5" key="2">
    <citation type="submission" date="2019-04" db="EMBL/GenBank/DDBJ databases">
        <title>Isolation and culture of sulfate reducing bacteria from the cold seep of the South China Sea.</title>
        <authorList>
            <person name="Sun C."/>
            <person name="Liu R."/>
        </authorList>
    </citation>
    <scope>NUCLEOTIDE SEQUENCE [LARGE SCALE GENOMIC DNA]</scope>
    <source>
        <strain evidence="2 5">CS1</strain>
    </source>
</reference>
<dbReference type="SMART" id="SM00834">
    <property type="entry name" value="CxxC_CXXC_SSSS"/>
    <property type="match status" value="1"/>
</dbReference>
<reference evidence="3 4" key="1">
    <citation type="submission" date="2018-06" db="EMBL/GenBank/DDBJ databases">
        <title>Complete genome of Desulfovibrio marinus P48SEP.</title>
        <authorList>
            <person name="Crispim J.S."/>
            <person name="Vidigal P.M.P."/>
            <person name="Silva L.C.F."/>
            <person name="Araujo L.C."/>
            <person name="Laguardia C.N."/>
            <person name="Dias R.S."/>
            <person name="Sousa M.P."/>
            <person name="Paula S.O."/>
            <person name="Silva C."/>
        </authorList>
    </citation>
    <scope>NUCLEOTIDE SEQUENCE [LARGE SCALE GENOMIC DNA]</scope>
    <source>
        <strain evidence="3 4">P48SEP</strain>
    </source>
</reference>
<dbReference type="OrthoDB" id="9813321at2"/>
<proteinExistence type="predicted"/>
<name>A0A6P1ZGN7_9BACT</name>
<keyword evidence="5" id="KW-1185">Reference proteome</keyword>
<evidence type="ECO:0000259" key="1">
    <source>
        <dbReference type="SMART" id="SM00834"/>
    </source>
</evidence>
<dbReference type="EMBL" id="CP039543">
    <property type="protein sequence ID" value="QJT10593.1"/>
    <property type="molecule type" value="Genomic_DNA"/>
</dbReference>
<organism evidence="3 4">
    <name type="scientific">Oceanidesulfovibrio marinus</name>
    <dbReference type="NCBI Taxonomy" id="370038"/>
    <lineage>
        <taxon>Bacteria</taxon>
        <taxon>Pseudomonadati</taxon>
        <taxon>Thermodesulfobacteriota</taxon>
        <taxon>Desulfovibrionia</taxon>
        <taxon>Desulfovibrionales</taxon>
        <taxon>Desulfovibrionaceae</taxon>
        <taxon>Oceanidesulfovibrio</taxon>
    </lineage>
</organism>
<dbReference type="AlphaFoldDB" id="A0A6P1ZGN7"/>
<dbReference type="Proteomes" id="UP000503251">
    <property type="component" value="Chromosome"/>
</dbReference>
<dbReference type="EMBL" id="QMIF01000005">
    <property type="protein sequence ID" value="TVM34175.1"/>
    <property type="molecule type" value="Genomic_DNA"/>
</dbReference>
<protein>
    <submittedName>
        <fullName evidence="3">Zinc ribbon domain-containing protein</fullName>
    </submittedName>
</protein>
<gene>
    <name evidence="3" type="ORF">DQK91_09790</name>
    <name evidence="2" type="ORF">E8L03_17450</name>
</gene>
<evidence type="ECO:0000313" key="2">
    <source>
        <dbReference type="EMBL" id="QJT10593.1"/>
    </source>
</evidence>
<evidence type="ECO:0000313" key="3">
    <source>
        <dbReference type="EMBL" id="TVM34175.1"/>
    </source>
</evidence>
<evidence type="ECO:0000313" key="4">
    <source>
        <dbReference type="Proteomes" id="UP000434052"/>
    </source>
</evidence>
<dbReference type="NCBIfam" id="TIGR02605">
    <property type="entry name" value="CxxC_CxxC_SSSS"/>
    <property type="match status" value="1"/>
</dbReference>